<keyword evidence="2 6" id="KW-0812">Transmembrane</keyword>
<dbReference type="GO" id="GO:0005789">
    <property type="term" value="C:endoplasmic reticulum membrane"/>
    <property type="evidence" value="ECO:0007669"/>
    <property type="project" value="UniProtKB-SubCell"/>
</dbReference>
<evidence type="ECO:0000256" key="4">
    <source>
        <dbReference type="ARBA" id="ARBA00023136"/>
    </source>
</evidence>
<evidence type="ECO:0000313" key="9">
    <source>
        <dbReference type="EMBL" id="ODQ64169.1"/>
    </source>
</evidence>
<comment type="subcellular location">
    <subcellularLocation>
        <location evidence="1">Endoplasmic reticulum membrane</location>
        <topology evidence="1">Single-pass membrane protein</topology>
    </subcellularLocation>
</comment>
<evidence type="ECO:0000256" key="6">
    <source>
        <dbReference type="SAM" id="Phobius"/>
    </source>
</evidence>
<dbReference type="CDD" id="cd02961">
    <property type="entry name" value="PDI_a_family"/>
    <property type="match status" value="1"/>
</dbReference>
<evidence type="ECO:0000313" key="10">
    <source>
        <dbReference type="Proteomes" id="UP000095009"/>
    </source>
</evidence>
<evidence type="ECO:0000256" key="3">
    <source>
        <dbReference type="ARBA" id="ARBA00022989"/>
    </source>
</evidence>
<comment type="function">
    <text evidence="5">Probable disulfide isomerase, which participates in the folding of proteins containing disulfide bonds. May act as a dithiol oxidase. Acts as a regulator of endoplasmic reticulum-mitochondria contact sites via its ability to regulate redox signals.</text>
</comment>
<proteinExistence type="predicted"/>
<accession>A0A1E3PFI4</accession>
<feature type="transmembrane region" description="Helical" evidence="6">
    <location>
        <begin position="612"/>
        <end position="631"/>
    </location>
</feature>
<dbReference type="Gene3D" id="3.40.30.10">
    <property type="entry name" value="Glutaredoxin"/>
    <property type="match status" value="2"/>
</dbReference>
<keyword evidence="3 6" id="KW-1133">Transmembrane helix</keyword>
<dbReference type="Proteomes" id="UP000095009">
    <property type="component" value="Unassembled WGS sequence"/>
</dbReference>
<evidence type="ECO:0000256" key="7">
    <source>
        <dbReference type="SAM" id="SignalP"/>
    </source>
</evidence>
<keyword evidence="10" id="KW-1185">Reference proteome</keyword>
<dbReference type="STRING" id="857566.A0A1E3PFI4"/>
<protein>
    <recommendedName>
        <fullName evidence="8">Thioredoxin domain-containing protein</fullName>
    </recommendedName>
</protein>
<name>A0A1E3PFI4_9ASCO</name>
<dbReference type="EMBL" id="KV454412">
    <property type="protein sequence ID" value="ODQ64169.1"/>
    <property type="molecule type" value="Genomic_DNA"/>
</dbReference>
<evidence type="ECO:0000256" key="2">
    <source>
        <dbReference type="ARBA" id="ARBA00022692"/>
    </source>
</evidence>
<dbReference type="PROSITE" id="PS00194">
    <property type="entry name" value="THIOREDOXIN_1"/>
    <property type="match status" value="1"/>
</dbReference>
<feature type="chain" id="PRO_5009133827" description="Thioredoxin domain-containing protein" evidence="7">
    <location>
        <begin position="21"/>
        <end position="657"/>
    </location>
</feature>
<keyword evidence="4 6" id="KW-0472">Membrane</keyword>
<keyword evidence="7" id="KW-0732">Signal</keyword>
<dbReference type="Pfam" id="PF00085">
    <property type="entry name" value="Thioredoxin"/>
    <property type="match status" value="1"/>
</dbReference>
<feature type="signal peptide" evidence="7">
    <location>
        <begin position="1"/>
        <end position="20"/>
    </location>
</feature>
<dbReference type="InterPro" id="IPR013766">
    <property type="entry name" value="Thioredoxin_domain"/>
</dbReference>
<organism evidence="9 10">
    <name type="scientific">Nadsonia fulvescens var. elongata DSM 6958</name>
    <dbReference type="NCBI Taxonomy" id="857566"/>
    <lineage>
        <taxon>Eukaryota</taxon>
        <taxon>Fungi</taxon>
        <taxon>Dikarya</taxon>
        <taxon>Ascomycota</taxon>
        <taxon>Saccharomycotina</taxon>
        <taxon>Dipodascomycetes</taxon>
        <taxon>Dipodascales</taxon>
        <taxon>Dipodascales incertae sedis</taxon>
        <taxon>Nadsonia</taxon>
    </lineage>
</organism>
<reference evidence="9 10" key="1">
    <citation type="journal article" date="2016" name="Proc. Natl. Acad. Sci. U.S.A.">
        <title>Comparative genomics of biotechnologically important yeasts.</title>
        <authorList>
            <person name="Riley R."/>
            <person name="Haridas S."/>
            <person name="Wolfe K.H."/>
            <person name="Lopes M.R."/>
            <person name="Hittinger C.T."/>
            <person name="Goeker M."/>
            <person name="Salamov A.A."/>
            <person name="Wisecaver J.H."/>
            <person name="Long T.M."/>
            <person name="Calvey C.H."/>
            <person name="Aerts A.L."/>
            <person name="Barry K.W."/>
            <person name="Choi C."/>
            <person name="Clum A."/>
            <person name="Coughlan A.Y."/>
            <person name="Deshpande S."/>
            <person name="Douglass A.P."/>
            <person name="Hanson S.J."/>
            <person name="Klenk H.-P."/>
            <person name="LaButti K.M."/>
            <person name="Lapidus A."/>
            <person name="Lindquist E.A."/>
            <person name="Lipzen A.M."/>
            <person name="Meier-Kolthoff J.P."/>
            <person name="Ohm R.A."/>
            <person name="Otillar R.P."/>
            <person name="Pangilinan J.L."/>
            <person name="Peng Y."/>
            <person name="Rokas A."/>
            <person name="Rosa C.A."/>
            <person name="Scheuner C."/>
            <person name="Sibirny A.A."/>
            <person name="Slot J.C."/>
            <person name="Stielow J.B."/>
            <person name="Sun H."/>
            <person name="Kurtzman C.P."/>
            <person name="Blackwell M."/>
            <person name="Grigoriev I.V."/>
            <person name="Jeffries T.W."/>
        </authorList>
    </citation>
    <scope>NUCLEOTIDE SEQUENCE [LARGE SCALE GENOMIC DNA]</scope>
    <source>
        <strain evidence="9 10">DSM 6958</strain>
    </source>
</reference>
<dbReference type="OrthoDB" id="72053at2759"/>
<sequence>MKLWFLIWGILGLLVSLIHADESQNQQDVQVPKMEPIILTADIFNAAITRGTWLVKFFSPYCPHCVKMAPEYQAAFEAYVSSDAKNNGDFHFASVDCVTEGDLCQRMGISVYPSLRIYDFGILSQEYGMKEPRKRDDLLEFAKKAVDQKLKDKGFEPDLNVDSKDGVKYTVKNVDASPLNPDGMNVVLTPESFNSNIFLSIDDWVVRFTNENLDDENNKASGTVRPENVAWSQMASVMRGQIRVGSLNCHQYRQFCEETLNRRFSIDEAWYHVGTRTVKYPESGPITDGSKLIEFAHNAVENRAMPHLNERDFDKALKRQRIGSEESYTTFLYLFDDMWFDEDFAALEQFAVGVVGRGYVYKSNSSFLAKRYSITQFPALLALRESGSVTDAYPESTLPQRMRDMGRLLNWANDHYLPLFAPITPSTIDAILCCDRMVVLVAVDPSHESFQRTRSEIKSTIGAYRLQRARDDQIRTLALRDQKQAKINDLKRQRRPNAGKIEQATMIKVEIEQYQPVQFAWVDITAQNSIRWKDEPEDVPLNEKLDPETGAAVLVINGNTVWRNEPKKPPILSVYREVLLDIIPKTLGVKPALKGAKVVLGKSNRVKDQLNYTILSPMAFFVVVVLFWRLYRRRRLFTGSGQHRMGTGQGLLDGKLE</sequence>
<dbReference type="AlphaFoldDB" id="A0A1E3PFI4"/>
<evidence type="ECO:0000256" key="1">
    <source>
        <dbReference type="ARBA" id="ARBA00004389"/>
    </source>
</evidence>
<dbReference type="PROSITE" id="PS51352">
    <property type="entry name" value="THIOREDOXIN_2"/>
    <property type="match status" value="1"/>
</dbReference>
<feature type="domain" description="Thioredoxin" evidence="8">
    <location>
        <begin position="20"/>
        <end position="151"/>
    </location>
</feature>
<dbReference type="PANTHER" id="PTHR46426">
    <property type="entry name" value="PROTEIN DISULFIDE-ISOMERASE TMX3"/>
    <property type="match status" value="1"/>
</dbReference>
<dbReference type="InterPro" id="IPR036249">
    <property type="entry name" value="Thioredoxin-like_sf"/>
</dbReference>
<evidence type="ECO:0000259" key="8">
    <source>
        <dbReference type="PROSITE" id="PS51352"/>
    </source>
</evidence>
<dbReference type="PANTHER" id="PTHR46426:SF1">
    <property type="entry name" value="PROTEIN DISULFIDE-ISOMERASE TMX3"/>
    <property type="match status" value="1"/>
</dbReference>
<dbReference type="InterPro" id="IPR017937">
    <property type="entry name" value="Thioredoxin_CS"/>
</dbReference>
<evidence type="ECO:0000256" key="5">
    <source>
        <dbReference type="ARBA" id="ARBA00045246"/>
    </source>
</evidence>
<dbReference type="InterPro" id="IPR052250">
    <property type="entry name" value="PDI_TMX3"/>
</dbReference>
<gene>
    <name evidence="9" type="ORF">NADFUDRAFT_83739</name>
</gene>
<dbReference type="SUPFAM" id="SSF52833">
    <property type="entry name" value="Thioredoxin-like"/>
    <property type="match status" value="1"/>
</dbReference>